<dbReference type="Gene3D" id="1.10.287.600">
    <property type="entry name" value="Helix hairpin bin"/>
    <property type="match status" value="1"/>
</dbReference>
<comment type="catalytic activity">
    <reaction evidence="9">
        <text>GTP + H2O = GDP + phosphate + H(+)</text>
        <dbReference type="Rhea" id="RHEA:19669"/>
        <dbReference type="ChEBI" id="CHEBI:15377"/>
        <dbReference type="ChEBI" id="CHEBI:15378"/>
        <dbReference type="ChEBI" id="CHEBI:37565"/>
        <dbReference type="ChEBI" id="CHEBI:43474"/>
        <dbReference type="ChEBI" id="CHEBI:58189"/>
    </reaction>
    <physiologicalReaction direction="left-to-right" evidence="9">
        <dbReference type="Rhea" id="RHEA:19670"/>
    </physiologicalReaction>
</comment>
<evidence type="ECO:0000256" key="7">
    <source>
        <dbReference type="ARBA" id="ARBA00023134"/>
    </source>
</evidence>
<dbReference type="SUPFAM" id="SSF52490">
    <property type="entry name" value="Tubulin nucleotide-binding domain-like"/>
    <property type="match status" value="1"/>
</dbReference>
<evidence type="ECO:0000256" key="5">
    <source>
        <dbReference type="ARBA" id="ARBA00022741"/>
    </source>
</evidence>
<dbReference type="GO" id="GO:0007010">
    <property type="term" value="P:cytoskeleton organization"/>
    <property type="evidence" value="ECO:0007669"/>
    <property type="project" value="UniProtKB-ARBA"/>
</dbReference>
<keyword evidence="11" id="KW-1185">Reference proteome</keyword>
<evidence type="ECO:0000256" key="6">
    <source>
        <dbReference type="ARBA" id="ARBA00022801"/>
    </source>
</evidence>
<dbReference type="GO" id="GO:0005874">
    <property type="term" value="C:microtubule"/>
    <property type="evidence" value="ECO:0007669"/>
    <property type="project" value="UniProtKB-KW"/>
</dbReference>
<evidence type="ECO:0000313" key="11">
    <source>
        <dbReference type="Proteomes" id="UP000015102"/>
    </source>
</evidence>
<dbReference type="Proteomes" id="UP000015102">
    <property type="component" value="Unassembled WGS sequence"/>
</dbReference>
<dbReference type="SUPFAM" id="SSF55307">
    <property type="entry name" value="Tubulin C-terminal domain-like"/>
    <property type="match status" value="1"/>
</dbReference>
<dbReference type="PANTHER" id="PTHR11588">
    <property type="entry name" value="TUBULIN"/>
    <property type="match status" value="1"/>
</dbReference>
<comment type="function">
    <text evidence="8">Tubulin is the major constituent of microtubules, a cylinder consisting of laterally associated linear protofilaments composed of alpha- and beta-tubulin heterodimers. Microtubules grow by the addition of GTP-tubulin dimers to the microtubule end, where a stabilizing cap forms. Below the cap, tubulin dimers are in GDP-bound state, owing to GTPase activity of alpha-tubulin.</text>
</comment>
<dbReference type="OMA" id="EMEECEF"/>
<dbReference type="FunFam" id="1.10.287.600:FF:000001">
    <property type="entry name" value="Tubulin alpha chain"/>
    <property type="match status" value="1"/>
</dbReference>
<dbReference type="InterPro" id="IPR000217">
    <property type="entry name" value="Tubulin"/>
</dbReference>
<protein>
    <recommendedName>
        <fullName evidence="12">Tubulin/FtsZ 2-layer sandwich domain-containing protein</fullName>
    </recommendedName>
</protein>
<comment type="similarity">
    <text evidence="2">Belongs to the tubulin family.</text>
</comment>
<evidence type="ECO:0000256" key="4">
    <source>
        <dbReference type="ARBA" id="ARBA00022701"/>
    </source>
</evidence>
<evidence type="ECO:0000256" key="3">
    <source>
        <dbReference type="ARBA" id="ARBA00011747"/>
    </source>
</evidence>
<reference evidence="11" key="1">
    <citation type="submission" date="2013-02" db="EMBL/GenBank/DDBJ databases">
        <authorList>
            <person name="Hughes D."/>
        </authorList>
    </citation>
    <scope>NUCLEOTIDE SEQUENCE</scope>
    <source>
        <strain>Durham</strain>
        <strain evidence="11">NC isolate 2 -- Noor lab</strain>
    </source>
</reference>
<evidence type="ECO:0008006" key="12">
    <source>
        <dbReference type="Google" id="ProtNLM"/>
    </source>
</evidence>
<evidence type="ECO:0000256" key="2">
    <source>
        <dbReference type="ARBA" id="ARBA00009636"/>
    </source>
</evidence>
<dbReference type="InterPro" id="IPR023123">
    <property type="entry name" value="Tubulin_C"/>
</dbReference>
<evidence type="ECO:0000256" key="1">
    <source>
        <dbReference type="ARBA" id="ARBA00001946"/>
    </source>
</evidence>
<dbReference type="EMBL" id="CAQQ02067201">
    <property type="status" value="NOT_ANNOTATED_CDS"/>
    <property type="molecule type" value="Genomic_DNA"/>
</dbReference>
<evidence type="ECO:0000256" key="9">
    <source>
        <dbReference type="ARBA" id="ARBA00049117"/>
    </source>
</evidence>
<keyword evidence="4" id="KW-0493">Microtubule</keyword>
<keyword evidence="6" id="KW-0378">Hydrolase</keyword>
<dbReference type="GO" id="GO:0005525">
    <property type="term" value="F:GTP binding"/>
    <property type="evidence" value="ECO:0007669"/>
    <property type="project" value="UniProtKB-KW"/>
</dbReference>
<comment type="subunit">
    <text evidence="3">Dimer of alpha and beta chains. A typical microtubule is a hollow water-filled tube with an outer diameter of 25 nm and an inner diameter of 15 nM. Alpha-beta heterodimers associate head-to-tail to form protofilaments running lengthwise along the microtubule wall with the beta-tubulin subunit facing the microtubule plus end conferring a structural polarity. Microtubules usually have 13 protofilaments but different protofilament numbers can be found in some organisms and specialized cells.</text>
</comment>
<proteinExistence type="inferred from homology"/>
<dbReference type="AlphaFoldDB" id="T1GD21"/>
<dbReference type="Gene3D" id="3.40.50.1440">
    <property type="entry name" value="Tubulin/FtsZ, GTPase domain"/>
    <property type="match status" value="1"/>
</dbReference>
<sequence>MYCTVVEPYNFTTLEHSDFAFMVGNEAIYDICRLNLDIERPTFTNLNCLIGQIVSSITSSLRFDSTLIFDLTEFHTNLVPFPRIHFPLVTYAPVMVSNWFQGRCQLPTTNLIAKVWARLNPKFNLMNAKRDFVHWYVGEGMEEGEFSEVREDLAALEKDYEEVGKSSGDGEEEGAEEY</sequence>
<dbReference type="EnsemblMetazoa" id="MESCA001200-RA">
    <property type="protein sequence ID" value="MESCA001200-PA"/>
    <property type="gene ID" value="MESCA001200"/>
</dbReference>
<dbReference type="GO" id="GO:0016787">
    <property type="term" value="F:hydrolase activity"/>
    <property type="evidence" value="ECO:0007669"/>
    <property type="project" value="UniProtKB-KW"/>
</dbReference>
<dbReference type="InterPro" id="IPR036525">
    <property type="entry name" value="Tubulin/FtsZ_GTPase_sf"/>
</dbReference>
<keyword evidence="7" id="KW-0342">GTP-binding</keyword>
<evidence type="ECO:0000256" key="8">
    <source>
        <dbReference type="ARBA" id="ARBA00034296"/>
    </source>
</evidence>
<keyword evidence="5" id="KW-0547">Nucleotide-binding</keyword>
<dbReference type="InterPro" id="IPR008280">
    <property type="entry name" value="Tub_FtsZ_C"/>
</dbReference>
<organism evidence="10 11">
    <name type="scientific">Megaselia scalaris</name>
    <name type="common">Humpbacked fly</name>
    <name type="synonym">Phora scalaris</name>
    <dbReference type="NCBI Taxonomy" id="36166"/>
    <lineage>
        <taxon>Eukaryota</taxon>
        <taxon>Metazoa</taxon>
        <taxon>Ecdysozoa</taxon>
        <taxon>Arthropoda</taxon>
        <taxon>Hexapoda</taxon>
        <taxon>Insecta</taxon>
        <taxon>Pterygota</taxon>
        <taxon>Neoptera</taxon>
        <taxon>Endopterygota</taxon>
        <taxon>Diptera</taxon>
        <taxon>Brachycera</taxon>
        <taxon>Muscomorpha</taxon>
        <taxon>Platypezoidea</taxon>
        <taxon>Phoridae</taxon>
        <taxon>Megaseliini</taxon>
        <taxon>Megaselia</taxon>
    </lineage>
</organism>
<dbReference type="STRING" id="36166.T1GD21"/>
<accession>T1GD21</accession>
<name>T1GD21_MEGSC</name>
<comment type="cofactor">
    <cofactor evidence="1">
        <name>Mg(2+)</name>
        <dbReference type="ChEBI" id="CHEBI:18420"/>
    </cofactor>
</comment>
<reference evidence="10" key="2">
    <citation type="submission" date="2015-06" db="UniProtKB">
        <authorList>
            <consortium name="EnsemblMetazoa"/>
        </authorList>
    </citation>
    <scope>IDENTIFICATION</scope>
</reference>
<dbReference type="GO" id="GO:0007017">
    <property type="term" value="P:microtubule-based process"/>
    <property type="evidence" value="ECO:0007669"/>
    <property type="project" value="InterPro"/>
</dbReference>
<evidence type="ECO:0000313" key="10">
    <source>
        <dbReference type="EnsemblMetazoa" id="MESCA001200-PA"/>
    </source>
</evidence>
<dbReference type="HOGENOM" id="CLU_1512327_0_0_1"/>